<dbReference type="Proteomes" id="UP000183760">
    <property type="component" value="Unassembled WGS sequence"/>
</dbReference>
<dbReference type="InterPro" id="IPR016097">
    <property type="entry name" value="DUF695"/>
</dbReference>
<evidence type="ECO:0000313" key="4">
    <source>
        <dbReference type="EMBL" id="SEU22296.1"/>
    </source>
</evidence>
<feature type="domain" description="DUF695" evidence="1">
    <location>
        <begin position="11"/>
        <end position="142"/>
    </location>
</feature>
<protein>
    <submittedName>
        <fullName evidence="4">Regulator of ribonuclease activity B</fullName>
    </submittedName>
</protein>
<dbReference type="STRING" id="1334629.MFUL124B02_29420"/>
<feature type="domain" description="Regulator of ribonuclease activity B" evidence="2">
    <location>
        <begin position="152"/>
        <end position="250"/>
    </location>
</feature>
<dbReference type="Pfam" id="PF05117">
    <property type="entry name" value="DUF695"/>
    <property type="match status" value="1"/>
</dbReference>
<keyword evidence="5" id="KW-1185">Reference proteome</keyword>
<dbReference type="RefSeq" id="WP_046714976.1">
    <property type="nucleotide sequence ID" value="NZ_BJXR01000027.1"/>
</dbReference>
<dbReference type="InterPro" id="IPR009671">
    <property type="entry name" value="RraB_dom"/>
</dbReference>
<dbReference type="Proteomes" id="UP000321514">
    <property type="component" value="Unassembled WGS sequence"/>
</dbReference>
<reference evidence="3 6" key="2">
    <citation type="submission" date="2019-07" db="EMBL/GenBank/DDBJ databases">
        <title>Whole genome shotgun sequence of Myxococcus fulvus NBRC 100333.</title>
        <authorList>
            <person name="Hosoyama A."/>
            <person name="Uohara A."/>
            <person name="Ohji S."/>
            <person name="Ichikawa N."/>
        </authorList>
    </citation>
    <scope>NUCLEOTIDE SEQUENCE [LARGE SCALE GENOMIC DNA]</scope>
    <source>
        <strain evidence="3 6">NBRC 100333</strain>
    </source>
</reference>
<evidence type="ECO:0000313" key="5">
    <source>
        <dbReference type="Proteomes" id="UP000183760"/>
    </source>
</evidence>
<dbReference type="OrthoDB" id="7839302at2"/>
<accession>A0A511T2S5</accession>
<sequence length="256" mass="28497">MSSAVKAWEENFDTYLMELEDGPTSFLLDMEAASQAPLPSHPLRLTVRVAMKSPRPDGLRSREESDALFALEDAFVPALGALGFLFVGRSVGQGLTEAFFFGPRGVSQSEVQRVVTPVQGDYTLELELEEDPEWAVYFDWLYPPELHRHLMSNRSLLDLLAKQGDRSEVAREVDHLAHFSSEEQAKRAGGQLAKKGFKVSAPRAPEPPDTRWAVSFTREDSLADGRADEVTVEILEVLQAHEGDYDGWGCVLTTMQ</sequence>
<evidence type="ECO:0000313" key="3">
    <source>
        <dbReference type="EMBL" id="GEN08187.1"/>
    </source>
</evidence>
<dbReference type="SUPFAM" id="SSF89946">
    <property type="entry name" value="Hypothetical protein VC0424"/>
    <property type="match status" value="1"/>
</dbReference>
<reference evidence="4 5" key="1">
    <citation type="submission" date="2016-10" db="EMBL/GenBank/DDBJ databases">
        <authorList>
            <person name="Varghese N."/>
            <person name="Submissions S."/>
        </authorList>
    </citation>
    <scope>NUCLEOTIDE SEQUENCE [LARGE SCALE GENOMIC DNA]</scope>
    <source>
        <strain evidence="4 5">DSM 16525</strain>
    </source>
</reference>
<evidence type="ECO:0000259" key="2">
    <source>
        <dbReference type="Pfam" id="PF06877"/>
    </source>
</evidence>
<evidence type="ECO:0000259" key="1">
    <source>
        <dbReference type="Pfam" id="PF05117"/>
    </source>
</evidence>
<dbReference type="Gene3D" id="3.30.70.970">
    <property type="entry name" value="RraB-like"/>
    <property type="match status" value="1"/>
</dbReference>
<dbReference type="AlphaFoldDB" id="A0A511T2S5"/>
<dbReference type="EMBL" id="FOIB01000006">
    <property type="protein sequence ID" value="SEU22296.1"/>
    <property type="molecule type" value="Genomic_DNA"/>
</dbReference>
<gene>
    <name evidence="3" type="ORF">MFU01_32240</name>
    <name evidence="4" type="ORF">SAMN05443572_106388</name>
</gene>
<dbReference type="Pfam" id="PF06877">
    <property type="entry name" value="RraB"/>
    <property type="match status" value="1"/>
</dbReference>
<evidence type="ECO:0000313" key="6">
    <source>
        <dbReference type="Proteomes" id="UP000321514"/>
    </source>
</evidence>
<organism evidence="3 6">
    <name type="scientific">Myxococcus fulvus</name>
    <dbReference type="NCBI Taxonomy" id="33"/>
    <lineage>
        <taxon>Bacteria</taxon>
        <taxon>Pseudomonadati</taxon>
        <taxon>Myxococcota</taxon>
        <taxon>Myxococcia</taxon>
        <taxon>Myxococcales</taxon>
        <taxon>Cystobacterineae</taxon>
        <taxon>Myxococcaceae</taxon>
        <taxon>Myxococcus</taxon>
    </lineage>
</organism>
<dbReference type="EMBL" id="BJXR01000027">
    <property type="protein sequence ID" value="GEN08187.1"/>
    <property type="molecule type" value="Genomic_DNA"/>
</dbReference>
<proteinExistence type="predicted"/>
<dbReference type="InterPro" id="IPR036701">
    <property type="entry name" value="RraB-like_sf"/>
</dbReference>
<comment type="caution">
    <text evidence="3">The sequence shown here is derived from an EMBL/GenBank/DDBJ whole genome shotgun (WGS) entry which is preliminary data.</text>
</comment>
<name>A0A511T2S5_MYXFU</name>